<feature type="transmembrane region" description="Helical" evidence="1">
    <location>
        <begin position="180"/>
        <end position="198"/>
    </location>
</feature>
<feature type="transmembrane region" description="Helical" evidence="1">
    <location>
        <begin position="218"/>
        <end position="239"/>
    </location>
</feature>
<protein>
    <submittedName>
        <fullName evidence="2">Uncharacterized protein</fullName>
    </submittedName>
</protein>
<keyword evidence="3" id="KW-1185">Reference proteome</keyword>
<organism evidence="2 3">
    <name type="scientific">Orenia metallireducens</name>
    <dbReference type="NCBI Taxonomy" id="1413210"/>
    <lineage>
        <taxon>Bacteria</taxon>
        <taxon>Bacillati</taxon>
        <taxon>Bacillota</taxon>
        <taxon>Clostridia</taxon>
        <taxon>Halanaerobiales</taxon>
        <taxon>Halobacteroidaceae</taxon>
        <taxon>Orenia</taxon>
    </lineage>
</organism>
<feature type="transmembrane region" description="Helical" evidence="1">
    <location>
        <begin position="265"/>
        <end position="289"/>
    </location>
</feature>
<gene>
    <name evidence="2" type="ORF">SAMN06265827_12712</name>
</gene>
<sequence length="413" mass="48615">MIISEDVFSLSILVVIGAGMLVYYIYQKLNEISSASLEGFKSKYQIITYFKETKKLILKKKWLLLGPLMIYLLEYLINSIFFIYNIIFQYGIDFLFNMRTINSAEKARSIFKFKNIFGYINDLVSRPINFNFLYYGRLINNIFFIFGALLFVILFKVVIKKIKKYITREDEEKMNFLRMILKYTLVFGLVILGFRLFLMNARNGMSSISESTRYFLGLGLIMNVASIILFSFLQGLILFEIREGEKELDGLDLRIKKSLGSFDHLFKFNLILFLILNIRMTMYLIPLLGNIIFNSLPWLKYLFILINLIIVLLTMFTPHIIVFEDKNVVKALKGSIEFITFNFSRYISLIIVLTIIEFVFRSLLSSINVSIYGYMYSHVLNGIFGFINIVFRVVFPIILTKFYFDYKDYEKRI</sequence>
<evidence type="ECO:0000313" key="2">
    <source>
        <dbReference type="EMBL" id="SNY40571.1"/>
    </source>
</evidence>
<feature type="transmembrane region" description="Helical" evidence="1">
    <location>
        <begin position="301"/>
        <end position="322"/>
    </location>
</feature>
<dbReference type="RefSeq" id="WP_097018978.1">
    <property type="nucleotide sequence ID" value="NZ_OBDZ01000027.1"/>
</dbReference>
<keyword evidence="1" id="KW-1133">Transmembrane helix</keyword>
<dbReference type="EMBL" id="OBDZ01000027">
    <property type="protein sequence ID" value="SNY40571.1"/>
    <property type="molecule type" value="Genomic_DNA"/>
</dbReference>
<accession>A0A285I0V8</accession>
<feature type="transmembrane region" description="Helical" evidence="1">
    <location>
        <begin position="343"/>
        <end position="363"/>
    </location>
</feature>
<feature type="transmembrane region" description="Helical" evidence="1">
    <location>
        <begin position="62"/>
        <end position="87"/>
    </location>
</feature>
<name>A0A285I0V8_9FIRM</name>
<keyword evidence="1" id="KW-0812">Transmembrane</keyword>
<feature type="transmembrane region" description="Helical" evidence="1">
    <location>
        <begin position="138"/>
        <end position="159"/>
    </location>
</feature>
<dbReference type="AlphaFoldDB" id="A0A285I0V8"/>
<evidence type="ECO:0000256" key="1">
    <source>
        <dbReference type="SAM" id="Phobius"/>
    </source>
</evidence>
<proteinExistence type="predicted"/>
<keyword evidence="1" id="KW-0472">Membrane</keyword>
<reference evidence="3" key="1">
    <citation type="submission" date="2017-09" db="EMBL/GenBank/DDBJ databases">
        <authorList>
            <person name="Varghese N."/>
            <person name="Submissions S."/>
        </authorList>
    </citation>
    <scope>NUCLEOTIDE SEQUENCE [LARGE SCALE GENOMIC DNA]</scope>
    <source>
        <strain evidence="3">MSL47</strain>
    </source>
</reference>
<feature type="transmembrane region" description="Helical" evidence="1">
    <location>
        <begin position="383"/>
        <end position="404"/>
    </location>
</feature>
<dbReference type="Proteomes" id="UP000219573">
    <property type="component" value="Unassembled WGS sequence"/>
</dbReference>
<evidence type="ECO:0000313" key="3">
    <source>
        <dbReference type="Proteomes" id="UP000219573"/>
    </source>
</evidence>
<feature type="transmembrane region" description="Helical" evidence="1">
    <location>
        <begin position="6"/>
        <end position="26"/>
    </location>
</feature>